<accession>A0A392RBZ5</accession>
<evidence type="ECO:0000313" key="2">
    <source>
        <dbReference type="Proteomes" id="UP000265520"/>
    </source>
</evidence>
<evidence type="ECO:0000313" key="1">
    <source>
        <dbReference type="EMBL" id="MCI33095.1"/>
    </source>
</evidence>
<dbReference type="EMBL" id="LXQA010201491">
    <property type="protein sequence ID" value="MCI33095.1"/>
    <property type="molecule type" value="Genomic_DNA"/>
</dbReference>
<proteinExistence type="predicted"/>
<comment type="caution">
    <text evidence="1">The sequence shown here is derived from an EMBL/GenBank/DDBJ whole genome shotgun (WGS) entry which is preliminary data.</text>
</comment>
<keyword evidence="2" id="KW-1185">Reference proteome</keyword>
<dbReference type="Proteomes" id="UP000265520">
    <property type="component" value="Unassembled WGS sequence"/>
</dbReference>
<name>A0A392RBZ5_9FABA</name>
<dbReference type="AlphaFoldDB" id="A0A392RBZ5"/>
<protein>
    <submittedName>
        <fullName evidence="1">Uncharacterized protein</fullName>
    </submittedName>
</protein>
<sequence>MVEGSCWPRCYEGRGGRLDPEVGVWRVDEVLVGSLGGPNPSKCCFFAAFSYLSSFGVLDYKYG</sequence>
<organism evidence="1 2">
    <name type="scientific">Trifolium medium</name>
    <dbReference type="NCBI Taxonomy" id="97028"/>
    <lineage>
        <taxon>Eukaryota</taxon>
        <taxon>Viridiplantae</taxon>
        <taxon>Streptophyta</taxon>
        <taxon>Embryophyta</taxon>
        <taxon>Tracheophyta</taxon>
        <taxon>Spermatophyta</taxon>
        <taxon>Magnoliopsida</taxon>
        <taxon>eudicotyledons</taxon>
        <taxon>Gunneridae</taxon>
        <taxon>Pentapetalae</taxon>
        <taxon>rosids</taxon>
        <taxon>fabids</taxon>
        <taxon>Fabales</taxon>
        <taxon>Fabaceae</taxon>
        <taxon>Papilionoideae</taxon>
        <taxon>50 kb inversion clade</taxon>
        <taxon>NPAAA clade</taxon>
        <taxon>Hologalegina</taxon>
        <taxon>IRL clade</taxon>
        <taxon>Trifolieae</taxon>
        <taxon>Trifolium</taxon>
    </lineage>
</organism>
<reference evidence="1 2" key="1">
    <citation type="journal article" date="2018" name="Front. Plant Sci.">
        <title>Red Clover (Trifolium pratense) and Zigzag Clover (T. medium) - A Picture of Genomic Similarities and Differences.</title>
        <authorList>
            <person name="Dluhosova J."/>
            <person name="Istvanek J."/>
            <person name="Nedelnik J."/>
            <person name="Repkova J."/>
        </authorList>
    </citation>
    <scope>NUCLEOTIDE SEQUENCE [LARGE SCALE GENOMIC DNA]</scope>
    <source>
        <strain evidence="2">cv. 10/8</strain>
        <tissue evidence="1">Leaf</tissue>
    </source>
</reference>
<feature type="non-terminal residue" evidence="1">
    <location>
        <position position="63"/>
    </location>
</feature>